<reference evidence="1" key="1">
    <citation type="submission" date="2020-04" db="EMBL/GenBank/DDBJ databases">
        <authorList>
            <person name="Zhang T."/>
        </authorList>
    </citation>
    <scope>NUCLEOTIDE SEQUENCE</scope>
    <source>
        <strain evidence="1">HKST-UBA10</strain>
    </source>
</reference>
<evidence type="ECO:0008006" key="3">
    <source>
        <dbReference type="Google" id="ProtNLM"/>
    </source>
</evidence>
<dbReference type="Proteomes" id="UP000782843">
    <property type="component" value="Unassembled WGS sequence"/>
</dbReference>
<evidence type="ECO:0000313" key="2">
    <source>
        <dbReference type="Proteomes" id="UP000782843"/>
    </source>
</evidence>
<comment type="caution">
    <text evidence="1">The sequence shown here is derived from an EMBL/GenBank/DDBJ whole genome shotgun (WGS) entry which is preliminary data.</text>
</comment>
<protein>
    <recommendedName>
        <fullName evidence="3">Methyltransferase domain-containing protein</fullName>
    </recommendedName>
</protein>
<dbReference type="AlphaFoldDB" id="A0A955L3A6"/>
<name>A0A955L3A6_9BACT</name>
<dbReference type="EMBL" id="JAGQLG010000061">
    <property type="protein sequence ID" value="MCA9382099.1"/>
    <property type="molecule type" value="Genomic_DNA"/>
</dbReference>
<reference evidence="1" key="2">
    <citation type="journal article" date="2021" name="Microbiome">
        <title>Successional dynamics and alternative stable states in a saline activated sludge microbial community over 9 years.</title>
        <authorList>
            <person name="Wang Y."/>
            <person name="Ye J."/>
            <person name="Ju F."/>
            <person name="Liu L."/>
            <person name="Boyd J.A."/>
            <person name="Deng Y."/>
            <person name="Parks D.H."/>
            <person name="Jiang X."/>
            <person name="Yin X."/>
            <person name="Woodcroft B.J."/>
            <person name="Tyson G.W."/>
            <person name="Hugenholtz P."/>
            <person name="Polz M.F."/>
            <person name="Zhang T."/>
        </authorList>
    </citation>
    <scope>NUCLEOTIDE SEQUENCE</scope>
    <source>
        <strain evidence="1">HKST-UBA10</strain>
    </source>
</reference>
<gene>
    <name evidence="1" type="ORF">KC660_01685</name>
</gene>
<proteinExistence type="predicted"/>
<sequence>MKKFRFQLLSEWIINNYNPCKVADIGGGKGLLSYLLNKNDFKSTVIDPFNQTLPEKYKDLQGKKHKVLPTETVPRINEEFRTEMANDFDLLVGLHAHGSNMKVIESAAKYRKQLILLPCCVINEPIIPKPNINWLDSLEEYAN</sequence>
<evidence type="ECO:0000313" key="1">
    <source>
        <dbReference type="EMBL" id="MCA9382099.1"/>
    </source>
</evidence>
<organism evidence="1 2">
    <name type="scientific">Candidatus Dojkabacteria bacterium</name>
    <dbReference type="NCBI Taxonomy" id="2099670"/>
    <lineage>
        <taxon>Bacteria</taxon>
        <taxon>Candidatus Dojkabacteria</taxon>
    </lineage>
</organism>
<accession>A0A955L3A6</accession>